<sequence length="439" mass="47496">MDTPTNEVTTRKPAGTWRFFAYSAIGIFMFFVPVTIGGTSTIMLDHIVTAIRTFAGPVVPFIALALIAAGTLRPFVTGSWKASATKGIFAFLNILGLVIAVLILTRPPAWLAAEDIGPFLWDKLVIPVGLIVPVGAIFLALLVSYGLMEYIGVVVQPIMRPVFRTPGRSAIDAVASFVGSYSLGLLITNRVYKEGKYTAREAAIIATGFSTVSATFMIVVAKTLDLMDHWLLYFFFTLVVTFIVTAITVHIPPLRTIKDDYHPAATPQPEEKVTTNRLGVAWREAKETLREAPSLGVNLWSNLRDGLLMASSILPSILSVGLIGLLLAKFTPIFDFLGYIFVPFTWVTRLSDPILAGKASAVGLVEMFLPATQVAGSEDLVLRFTIAVVSVSGVIFFSAMVPSILATEIPIGIGSLVVIWFERVVLTILIAAPLAHLLL</sequence>
<accession>A0A366IHT1</accession>
<keyword evidence="1" id="KW-1133">Transmembrane helix</keyword>
<evidence type="ECO:0000313" key="4">
    <source>
        <dbReference type="Proteomes" id="UP000253509"/>
    </source>
</evidence>
<feature type="transmembrane region" description="Helical" evidence="1">
    <location>
        <begin position="88"/>
        <end position="104"/>
    </location>
</feature>
<feature type="transmembrane region" description="Helical" evidence="1">
    <location>
        <begin position="411"/>
        <end position="438"/>
    </location>
</feature>
<organism evidence="3 4">
    <name type="scientific">Brevibacterium celere</name>
    <dbReference type="NCBI Taxonomy" id="225845"/>
    <lineage>
        <taxon>Bacteria</taxon>
        <taxon>Bacillati</taxon>
        <taxon>Actinomycetota</taxon>
        <taxon>Actinomycetes</taxon>
        <taxon>Micrococcales</taxon>
        <taxon>Brevibacteriaceae</taxon>
        <taxon>Brevibacterium</taxon>
    </lineage>
</organism>
<feature type="transmembrane region" description="Helical" evidence="1">
    <location>
        <begin position="380"/>
        <end position="405"/>
    </location>
</feature>
<evidence type="ECO:0000313" key="3">
    <source>
        <dbReference type="EMBL" id="RBP70596.1"/>
    </source>
</evidence>
<dbReference type="EMBL" id="QNSB01000008">
    <property type="protein sequence ID" value="RBP70596.1"/>
    <property type="molecule type" value="Genomic_DNA"/>
</dbReference>
<protein>
    <submittedName>
        <fullName evidence="3">Nucleoside recognition membrane protein YjiH</fullName>
    </submittedName>
</protein>
<feature type="transmembrane region" description="Helical" evidence="1">
    <location>
        <begin position="230"/>
        <end position="251"/>
    </location>
</feature>
<evidence type="ECO:0000256" key="1">
    <source>
        <dbReference type="SAM" id="Phobius"/>
    </source>
</evidence>
<feature type="transmembrane region" description="Helical" evidence="1">
    <location>
        <begin position="19"/>
        <end position="42"/>
    </location>
</feature>
<feature type="transmembrane region" description="Helical" evidence="1">
    <location>
        <begin position="202"/>
        <end position="221"/>
    </location>
</feature>
<gene>
    <name evidence="3" type="ORF">DFO65_10848</name>
</gene>
<proteinExistence type="predicted"/>
<dbReference type="AlphaFoldDB" id="A0A366IHT1"/>
<dbReference type="Pfam" id="PF07670">
    <property type="entry name" value="Gate"/>
    <property type="match status" value="1"/>
</dbReference>
<keyword evidence="1" id="KW-0812">Transmembrane</keyword>
<feature type="transmembrane region" description="Helical" evidence="1">
    <location>
        <begin position="124"/>
        <end position="148"/>
    </location>
</feature>
<feature type="transmembrane region" description="Helical" evidence="1">
    <location>
        <begin position="307"/>
        <end position="328"/>
    </location>
</feature>
<keyword evidence="4" id="KW-1185">Reference proteome</keyword>
<comment type="caution">
    <text evidence="3">The sequence shown here is derived from an EMBL/GenBank/DDBJ whole genome shotgun (WGS) entry which is preliminary data.</text>
</comment>
<reference evidence="3 4" key="1">
    <citation type="submission" date="2018-06" db="EMBL/GenBank/DDBJ databases">
        <title>Freshwater and sediment microbial communities from various areas in North America, analyzing microbe dynamics in response to fracking.</title>
        <authorList>
            <person name="Lamendella R."/>
        </authorList>
    </citation>
    <scope>NUCLEOTIDE SEQUENCE [LARGE SCALE GENOMIC DNA]</scope>
    <source>
        <strain evidence="3 4">3b_TX</strain>
    </source>
</reference>
<name>A0A366IHT1_9MICO</name>
<dbReference type="InterPro" id="IPR011642">
    <property type="entry name" value="Gate_dom"/>
</dbReference>
<keyword evidence="1" id="KW-0472">Membrane</keyword>
<dbReference type="Proteomes" id="UP000253509">
    <property type="component" value="Unassembled WGS sequence"/>
</dbReference>
<evidence type="ECO:0000259" key="2">
    <source>
        <dbReference type="Pfam" id="PF07670"/>
    </source>
</evidence>
<feature type="domain" description="Nucleoside transporter/FeoB GTPase Gate" evidence="2">
    <location>
        <begin position="126"/>
        <end position="224"/>
    </location>
</feature>
<feature type="transmembrane region" description="Helical" evidence="1">
    <location>
        <begin position="54"/>
        <end position="76"/>
    </location>
</feature>
<dbReference type="RefSeq" id="WP_113904721.1">
    <property type="nucleotide sequence ID" value="NZ_QNSB01000008.1"/>
</dbReference>
<feature type="transmembrane region" description="Helical" evidence="1">
    <location>
        <begin position="169"/>
        <end position="187"/>
    </location>
</feature>